<dbReference type="InterPro" id="IPR012328">
    <property type="entry name" value="Chalcone/stilbene_synt_C"/>
</dbReference>
<evidence type="ECO:0000259" key="5">
    <source>
        <dbReference type="Pfam" id="PF02797"/>
    </source>
</evidence>
<dbReference type="PIRSF" id="PIRSF000451">
    <property type="entry name" value="PKS_III"/>
    <property type="match status" value="1"/>
</dbReference>
<dbReference type="GO" id="GO:0030639">
    <property type="term" value="P:polyketide biosynthetic process"/>
    <property type="evidence" value="ECO:0007669"/>
    <property type="project" value="TreeGrafter"/>
</dbReference>
<proteinExistence type="inferred from homology"/>
<evidence type="ECO:0000256" key="1">
    <source>
        <dbReference type="ARBA" id="ARBA00005531"/>
    </source>
</evidence>
<dbReference type="PANTHER" id="PTHR11877">
    <property type="entry name" value="HYDROXYMETHYLGLUTARYL-COA SYNTHASE"/>
    <property type="match status" value="1"/>
</dbReference>
<gene>
    <name evidence="6" type="ORF">JF888_05025</name>
</gene>
<organism evidence="6 7">
    <name type="scientific">Candidatus Dormiibacter inghamiae</name>
    <dbReference type="NCBI Taxonomy" id="3127013"/>
    <lineage>
        <taxon>Bacteria</taxon>
        <taxon>Bacillati</taxon>
        <taxon>Candidatus Dormiibacterota</taxon>
        <taxon>Candidatus Dormibacteria</taxon>
        <taxon>Candidatus Dormibacterales</taxon>
        <taxon>Candidatus Dormibacteraceae</taxon>
        <taxon>Candidatus Dormiibacter</taxon>
    </lineage>
</organism>
<comment type="caution">
    <text evidence="6">The sequence shown here is derived from an EMBL/GenBank/DDBJ whole genome shotgun (WGS) entry which is preliminary data.</text>
</comment>
<evidence type="ECO:0000313" key="6">
    <source>
        <dbReference type="EMBL" id="MBJ7602544.1"/>
    </source>
</evidence>
<dbReference type="GO" id="GO:0016747">
    <property type="term" value="F:acyltransferase activity, transferring groups other than amino-acyl groups"/>
    <property type="evidence" value="ECO:0007669"/>
    <property type="project" value="InterPro"/>
</dbReference>
<reference evidence="6 7" key="1">
    <citation type="submission" date="2020-10" db="EMBL/GenBank/DDBJ databases">
        <title>Ca. Dormibacterota MAGs.</title>
        <authorList>
            <person name="Montgomery K."/>
        </authorList>
    </citation>
    <scope>NUCLEOTIDE SEQUENCE [LARGE SCALE GENOMIC DNA]</scope>
    <source>
        <strain evidence="6">SC8811_S16_3</strain>
    </source>
</reference>
<dbReference type="Proteomes" id="UP000620075">
    <property type="component" value="Unassembled WGS sequence"/>
</dbReference>
<feature type="active site" description="Acyl-thioester intermediate" evidence="3">
    <location>
        <position position="131"/>
    </location>
</feature>
<feature type="domain" description="Chalcone/stilbene synthase N-terminal" evidence="4">
    <location>
        <begin position="60"/>
        <end position="194"/>
    </location>
</feature>
<protein>
    <submittedName>
        <fullName evidence="6">Type III polyketide synthase</fullName>
    </submittedName>
</protein>
<name>A0A934K9P2_9BACT</name>
<sequence>MSFFLGFGTALPEYSIDRQESQRALSAFWPRLPAAAAGEAVNRYTIAPLVEVLRGRSVGEAMSVYAEHAPRLARRAACEALRDARLHPVDIDMVISVSCTGYLVPSLDARLANEIGLRPDVLRLPITELGCAGGAAAIAAAHRHLVAFPTDRVLVVAVELCSLNFQPGDRSIDNLTAALVFGDGSAATVMTGQPARAEAAFEVVATGEWLLPNSMAALGFDLRESGFHVVLDRKLPRLIAAELAPIVKAFQDRHRVPRPDFYAVHAGGPRIFDAVDQALGLDSHRLATSRGVFKSVGNLSSASLVFGLAATPPETFGDGLALAFGPGVTVGMAHLRRY</sequence>
<dbReference type="SUPFAM" id="SSF53901">
    <property type="entry name" value="Thiolase-like"/>
    <property type="match status" value="1"/>
</dbReference>
<evidence type="ECO:0000256" key="2">
    <source>
        <dbReference type="ARBA" id="ARBA00022679"/>
    </source>
</evidence>
<dbReference type="Gene3D" id="3.40.47.10">
    <property type="match status" value="2"/>
</dbReference>
<dbReference type="InterPro" id="IPR001099">
    <property type="entry name" value="Chalcone/stilbene_synt_N"/>
</dbReference>
<evidence type="ECO:0000259" key="4">
    <source>
        <dbReference type="Pfam" id="PF00195"/>
    </source>
</evidence>
<keyword evidence="2" id="KW-0808">Transferase</keyword>
<dbReference type="Pfam" id="PF00195">
    <property type="entry name" value="Chal_sti_synt_N"/>
    <property type="match status" value="1"/>
</dbReference>
<dbReference type="InterPro" id="IPR016039">
    <property type="entry name" value="Thiolase-like"/>
</dbReference>
<dbReference type="RefSeq" id="WP_338177123.1">
    <property type="nucleotide sequence ID" value="NZ_JAEKNQ010000020.1"/>
</dbReference>
<comment type="similarity">
    <text evidence="1">Belongs to the thiolase-like superfamily. Chalcone/stilbene synthases family.</text>
</comment>
<dbReference type="EMBL" id="JAEKNQ010000020">
    <property type="protein sequence ID" value="MBJ7602544.1"/>
    <property type="molecule type" value="Genomic_DNA"/>
</dbReference>
<feature type="domain" description="Chalcone/stilbene synthase C-terminal" evidence="5">
    <location>
        <begin position="205"/>
        <end position="332"/>
    </location>
</feature>
<accession>A0A934K9P2</accession>
<dbReference type="PANTHER" id="PTHR11877:SF46">
    <property type="entry name" value="TYPE III POLYKETIDE SYNTHASE A"/>
    <property type="match status" value="1"/>
</dbReference>
<dbReference type="Pfam" id="PF02797">
    <property type="entry name" value="Chal_sti_synt_C"/>
    <property type="match status" value="1"/>
</dbReference>
<dbReference type="InterPro" id="IPR011141">
    <property type="entry name" value="Polyketide_synthase_type-III"/>
</dbReference>
<dbReference type="AlphaFoldDB" id="A0A934K9P2"/>
<evidence type="ECO:0000256" key="3">
    <source>
        <dbReference type="PIRSR" id="PIRSR000451-1"/>
    </source>
</evidence>
<evidence type="ECO:0000313" key="7">
    <source>
        <dbReference type="Proteomes" id="UP000620075"/>
    </source>
</evidence>